<dbReference type="SUPFAM" id="SSF55785">
    <property type="entry name" value="PYP-like sensor domain (PAS domain)"/>
    <property type="match status" value="1"/>
</dbReference>
<gene>
    <name evidence="7" type="ORF">DI564_06650</name>
</gene>
<dbReference type="CDD" id="cd01949">
    <property type="entry name" value="GGDEF"/>
    <property type="match status" value="1"/>
</dbReference>
<dbReference type="SUPFAM" id="SSF55073">
    <property type="entry name" value="Nucleotide cyclase"/>
    <property type="match status" value="1"/>
</dbReference>
<dbReference type="PANTHER" id="PTHR44757">
    <property type="entry name" value="DIGUANYLATE CYCLASE DGCP"/>
    <property type="match status" value="1"/>
</dbReference>
<dbReference type="InterPro" id="IPR001633">
    <property type="entry name" value="EAL_dom"/>
</dbReference>
<dbReference type="GO" id="GO:0000160">
    <property type="term" value="P:phosphorelay signal transduction system"/>
    <property type="evidence" value="ECO:0007669"/>
    <property type="project" value="InterPro"/>
</dbReference>
<feature type="domain" description="Response regulatory" evidence="4">
    <location>
        <begin position="101"/>
        <end position="222"/>
    </location>
</feature>
<dbReference type="InterPro" id="IPR000160">
    <property type="entry name" value="GGDEF_dom"/>
</dbReference>
<evidence type="ECO:0000259" key="4">
    <source>
        <dbReference type="PROSITE" id="PS50110"/>
    </source>
</evidence>
<evidence type="ECO:0000313" key="7">
    <source>
        <dbReference type="EMBL" id="PZQ16310.1"/>
    </source>
</evidence>
<keyword evidence="2" id="KW-0973">c-di-GMP</keyword>
<dbReference type="InterPro" id="IPR052155">
    <property type="entry name" value="Biofilm_reg_signaling"/>
</dbReference>
<accession>A0A2W5MRP1</accession>
<dbReference type="Proteomes" id="UP000249046">
    <property type="component" value="Unassembled WGS sequence"/>
</dbReference>
<comment type="caution">
    <text evidence="7">The sequence shown here is derived from an EMBL/GenBank/DDBJ whole genome shotgun (WGS) entry which is preliminary data.</text>
</comment>
<dbReference type="AlphaFoldDB" id="A0A2W5MRP1"/>
<dbReference type="PROSITE" id="PS50883">
    <property type="entry name" value="EAL"/>
    <property type="match status" value="1"/>
</dbReference>
<dbReference type="GO" id="GO:0071111">
    <property type="term" value="F:cyclic-guanylate-specific phosphodiesterase activity"/>
    <property type="evidence" value="ECO:0007669"/>
    <property type="project" value="UniProtKB-EC"/>
</dbReference>
<protein>
    <recommendedName>
        <fullName evidence="1">cyclic-guanylate-specific phosphodiesterase</fullName>
        <ecNumber evidence="1">3.1.4.52</ecNumber>
    </recommendedName>
</protein>
<dbReference type="CDD" id="cd01948">
    <property type="entry name" value="EAL"/>
    <property type="match status" value="1"/>
</dbReference>
<proteinExistence type="predicted"/>
<dbReference type="PROSITE" id="PS50110">
    <property type="entry name" value="RESPONSE_REGULATORY"/>
    <property type="match status" value="1"/>
</dbReference>
<evidence type="ECO:0000256" key="2">
    <source>
        <dbReference type="ARBA" id="ARBA00022636"/>
    </source>
</evidence>
<organism evidence="7 8">
    <name type="scientific">Rhodanobacter denitrificans</name>
    <dbReference type="NCBI Taxonomy" id="666685"/>
    <lineage>
        <taxon>Bacteria</taxon>
        <taxon>Pseudomonadati</taxon>
        <taxon>Pseudomonadota</taxon>
        <taxon>Gammaproteobacteria</taxon>
        <taxon>Lysobacterales</taxon>
        <taxon>Rhodanobacteraceae</taxon>
        <taxon>Rhodanobacter</taxon>
    </lineage>
</organism>
<dbReference type="PANTHER" id="PTHR44757:SF2">
    <property type="entry name" value="BIOFILM ARCHITECTURE MAINTENANCE PROTEIN MBAA"/>
    <property type="match status" value="1"/>
</dbReference>
<dbReference type="EMBL" id="QFPO01000005">
    <property type="protein sequence ID" value="PZQ16310.1"/>
    <property type="molecule type" value="Genomic_DNA"/>
</dbReference>
<reference evidence="7 8" key="1">
    <citation type="submission" date="2017-08" db="EMBL/GenBank/DDBJ databases">
        <title>Infants hospitalized years apart are colonized by the same room-sourced microbial strains.</title>
        <authorList>
            <person name="Brooks B."/>
            <person name="Olm M.R."/>
            <person name="Firek B.A."/>
            <person name="Baker R."/>
            <person name="Thomas B.C."/>
            <person name="Morowitz M.J."/>
            <person name="Banfield J.F."/>
        </authorList>
    </citation>
    <scope>NUCLEOTIDE SEQUENCE [LARGE SCALE GENOMIC DNA]</scope>
    <source>
        <strain evidence="7">S2_005_003_R2_42</strain>
    </source>
</reference>
<dbReference type="InterPro" id="IPR029787">
    <property type="entry name" value="Nucleotide_cyclase"/>
</dbReference>
<dbReference type="SMART" id="SM00052">
    <property type="entry name" value="EAL"/>
    <property type="match status" value="1"/>
</dbReference>
<dbReference type="Gene3D" id="3.30.450.20">
    <property type="entry name" value="PAS domain"/>
    <property type="match status" value="1"/>
</dbReference>
<dbReference type="EC" id="3.1.4.52" evidence="1"/>
<dbReference type="InterPro" id="IPR035919">
    <property type="entry name" value="EAL_sf"/>
</dbReference>
<dbReference type="Gene3D" id="3.30.70.270">
    <property type="match status" value="1"/>
</dbReference>
<evidence type="ECO:0000256" key="1">
    <source>
        <dbReference type="ARBA" id="ARBA00012282"/>
    </source>
</evidence>
<comment type="caution">
    <text evidence="3">Lacks conserved residue(s) required for the propagation of feature annotation.</text>
</comment>
<dbReference type="NCBIfam" id="TIGR00254">
    <property type="entry name" value="GGDEF"/>
    <property type="match status" value="1"/>
</dbReference>
<dbReference type="InterPro" id="IPR043128">
    <property type="entry name" value="Rev_trsase/Diguanyl_cyclase"/>
</dbReference>
<evidence type="ECO:0000259" key="5">
    <source>
        <dbReference type="PROSITE" id="PS50883"/>
    </source>
</evidence>
<dbReference type="Pfam" id="PF00990">
    <property type="entry name" value="GGDEF"/>
    <property type="match status" value="1"/>
</dbReference>
<dbReference type="InterPro" id="IPR001789">
    <property type="entry name" value="Sig_transdc_resp-reg_receiver"/>
</dbReference>
<dbReference type="FunFam" id="3.20.20.450:FF:000001">
    <property type="entry name" value="Cyclic di-GMP phosphodiesterase yahA"/>
    <property type="match status" value="1"/>
</dbReference>
<evidence type="ECO:0000256" key="3">
    <source>
        <dbReference type="PROSITE-ProRule" id="PRU00169"/>
    </source>
</evidence>
<dbReference type="PROSITE" id="PS50887">
    <property type="entry name" value="GGDEF"/>
    <property type="match status" value="1"/>
</dbReference>
<dbReference type="SUPFAM" id="SSF141868">
    <property type="entry name" value="EAL domain-like"/>
    <property type="match status" value="1"/>
</dbReference>
<name>A0A2W5MRP1_9GAMM</name>
<evidence type="ECO:0000313" key="8">
    <source>
        <dbReference type="Proteomes" id="UP000249046"/>
    </source>
</evidence>
<sequence length="957" mass="104564">MHCATSCRACTSASICSADSPSSCGRPRRCCCAASAGCAAVMRASWCWSARRTRCPRICAHRSTLCPRSGARGSDRACATAAGWADAMARSEKAVERQRGAVLIVSGDPGDRDRLCAVLDDLEFDAIFAVADVVQARLVLGQIARLNLVLLALSGDDRVAATFCTELRQAAPLDPPAILALIRADALASASGRGYLSGGLVTDWIVSPVVAEEALARIAVVLDRHGAQAASPRAVAGERYRFAFDDSDEEMLIVDAESGRVVDANPAFLLRSGHARVQVVGARAEAFDGFTSVESRLESLNRLAGEGRARYAGYRQRADAGRHPVDAQVHLALSAGRPVHVYTFRDPGDLGRYRLAMSTLSAIHRTAGGDLAVQQILRHAMDWLECDWGVVAMLCPESSEFTRILAADDRALPFGLIESSDREPLLRLLVEGDDLLEGNGAWRVVPADSLLRARHYECLIGFPLRDERGVVVGAWVMARALPLEIDALIRDSLQIVATRLGLDLEVRQAREQGRARGLRDALTGLPNRLLFSDRLDSTLKQAHRTGESFALLFVELDPFLAGSAVATPVSSDRVLPVAAQRLRACVRAYDTVARYSGCEFVVILRHIVKREDALRIAEKIVRAMDAPVPVEGGHGHRIRTTIGLSFHPDDAIAADRLLLHAEEAMQAAKSMGYSNYQAYVLVPEESQRQRLALEQKLRKAERNGELRVYYQPQIDGRSEDIVGMEALIRWENPELGMISPGFFIPLAEQTGLIVSLGQWVLRAACADARRWQARFGLPLRVSVNLSALQLRQADLVERIAAILAETGLDPRSLDLEVTESISLKAIPNLLDTLQALREIGCRTSIDDFGTGQSSLDYIKRFPADSIKIDQAFVRNIGIDPDDEAIVRATIDMAHSLGRTLVAEGVEVERHVDFLRAHGCDVLQGYLFCRPVPAPTFEAMLLERERVFRRIAEPSGAP</sequence>
<dbReference type="Gene3D" id="3.20.20.450">
    <property type="entry name" value="EAL domain"/>
    <property type="match status" value="1"/>
</dbReference>
<dbReference type="Pfam" id="PF00563">
    <property type="entry name" value="EAL"/>
    <property type="match status" value="1"/>
</dbReference>
<dbReference type="SMART" id="SM00267">
    <property type="entry name" value="GGDEF"/>
    <property type="match status" value="1"/>
</dbReference>
<evidence type="ECO:0000259" key="6">
    <source>
        <dbReference type="PROSITE" id="PS50887"/>
    </source>
</evidence>
<dbReference type="SUPFAM" id="SSF55781">
    <property type="entry name" value="GAF domain-like"/>
    <property type="match status" value="1"/>
</dbReference>
<dbReference type="InterPro" id="IPR035965">
    <property type="entry name" value="PAS-like_dom_sf"/>
</dbReference>
<feature type="domain" description="EAL" evidence="5">
    <location>
        <begin position="690"/>
        <end position="944"/>
    </location>
</feature>
<feature type="domain" description="GGDEF" evidence="6">
    <location>
        <begin position="547"/>
        <end position="681"/>
    </location>
</feature>